<dbReference type="SUPFAM" id="SSF117281">
    <property type="entry name" value="Kelch motif"/>
    <property type="match status" value="1"/>
</dbReference>
<dbReference type="Pfam" id="PF24681">
    <property type="entry name" value="Kelch_KLHDC2_KLHL20_DRC7"/>
    <property type="match status" value="1"/>
</dbReference>
<dbReference type="RefSeq" id="XP_002950927.1">
    <property type="nucleotide sequence ID" value="XM_002950881.1"/>
</dbReference>
<dbReference type="Proteomes" id="UP000001058">
    <property type="component" value="Unassembled WGS sequence"/>
</dbReference>
<gene>
    <name evidence="1" type="ORF">VOLCADRAFT_104910</name>
</gene>
<evidence type="ECO:0000313" key="1">
    <source>
        <dbReference type="EMBL" id="EFJ47821.1"/>
    </source>
</evidence>
<protein>
    <recommendedName>
        <fullName evidence="3">Galactose oxidase</fullName>
    </recommendedName>
</protein>
<evidence type="ECO:0000313" key="2">
    <source>
        <dbReference type="Proteomes" id="UP000001058"/>
    </source>
</evidence>
<dbReference type="SMART" id="SM00612">
    <property type="entry name" value="Kelch"/>
    <property type="match status" value="3"/>
</dbReference>
<reference evidence="1 2" key="1">
    <citation type="journal article" date="2010" name="Science">
        <title>Genomic analysis of organismal complexity in the multicellular green alga Volvox carteri.</title>
        <authorList>
            <person name="Prochnik S.E."/>
            <person name="Umen J."/>
            <person name="Nedelcu A.M."/>
            <person name="Hallmann A."/>
            <person name="Miller S.M."/>
            <person name="Nishii I."/>
            <person name="Ferris P."/>
            <person name="Kuo A."/>
            <person name="Mitros T."/>
            <person name="Fritz-Laylin L.K."/>
            <person name="Hellsten U."/>
            <person name="Chapman J."/>
            <person name="Simakov O."/>
            <person name="Rensing S.A."/>
            <person name="Terry A."/>
            <person name="Pangilinan J."/>
            <person name="Kapitonov V."/>
            <person name="Jurka J."/>
            <person name="Salamov A."/>
            <person name="Shapiro H."/>
            <person name="Schmutz J."/>
            <person name="Grimwood J."/>
            <person name="Lindquist E."/>
            <person name="Lucas S."/>
            <person name="Grigoriev I.V."/>
            <person name="Schmitt R."/>
            <person name="Kirk D."/>
            <person name="Rokhsar D.S."/>
        </authorList>
    </citation>
    <scope>NUCLEOTIDE SEQUENCE [LARGE SCALE GENOMIC DNA]</scope>
    <source>
        <strain evidence="2">f. Nagariensis / Eve</strain>
    </source>
</reference>
<dbReference type="InterPro" id="IPR006652">
    <property type="entry name" value="Kelch_1"/>
</dbReference>
<dbReference type="eggNOG" id="KOG4441">
    <property type="taxonomic scope" value="Eukaryota"/>
</dbReference>
<dbReference type="KEGG" id="vcn:VOLCADRAFT_104910"/>
<dbReference type="InterPro" id="IPR015915">
    <property type="entry name" value="Kelch-typ_b-propeller"/>
</dbReference>
<dbReference type="InParanoid" id="D8TWZ4"/>
<dbReference type="EMBL" id="GL378342">
    <property type="protein sequence ID" value="EFJ47821.1"/>
    <property type="molecule type" value="Genomic_DNA"/>
</dbReference>
<organism evidence="2">
    <name type="scientific">Volvox carteri f. nagariensis</name>
    <dbReference type="NCBI Taxonomy" id="3068"/>
    <lineage>
        <taxon>Eukaryota</taxon>
        <taxon>Viridiplantae</taxon>
        <taxon>Chlorophyta</taxon>
        <taxon>core chlorophytes</taxon>
        <taxon>Chlorophyceae</taxon>
        <taxon>CS clade</taxon>
        <taxon>Chlamydomonadales</taxon>
        <taxon>Volvocaceae</taxon>
        <taxon>Volvox</taxon>
    </lineage>
</organism>
<dbReference type="Gene3D" id="2.120.10.80">
    <property type="entry name" value="Kelch-type beta propeller"/>
    <property type="match status" value="1"/>
</dbReference>
<accession>D8TWZ4</accession>
<dbReference type="GeneID" id="9618426"/>
<keyword evidence="2" id="KW-1185">Reference proteome</keyword>
<dbReference type="OrthoDB" id="530324at2759"/>
<proteinExistence type="predicted"/>
<dbReference type="PANTHER" id="PTHR45632:SF24">
    <property type="entry name" value="GALACTOSE OXIDASE"/>
    <property type="match status" value="1"/>
</dbReference>
<sequence>MPYAVGETSAGILKGAKGEPLLLVMGFNINDGRASQATMVLDINANVWSIKAQRPFVGHHMAAATYGNKLYLIGGYLNGTTENMQIYNPVQDKWAVGPKPPFKTSAAVAVAVGDTIYYCGGVDGGNSRSGKPINKCAKFHVPSNTWLPMAYMPHAVHHASAATDGKLFYVFAGRESIAGTARNPVNYTQIYDPKKNTWKSNTDVGGPAATPVGRGGMGGAAYYEGYFYLIGGEVRCGATWMGTCPNNKLTLGPLGVFNRIDRYNPRTNTWDRGLPGMSLARHGAFPVVGPRPKGKPGTGDVVFVCAGGIKQSYSEDTLCTYMDAM</sequence>
<dbReference type="AlphaFoldDB" id="D8TWZ4"/>
<evidence type="ECO:0008006" key="3">
    <source>
        <dbReference type="Google" id="ProtNLM"/>
    </source>
</evidence>
<name>D8TWZ4_VOLCA</name>
<dbReference type="PANTHER" id="PTHR45632">
    <property type="entry name" value="LD33804P"/>
    <property type="match status" value="1"/>
</dbReference>
<dbReference type="STRING" id="3068.D8TWZ4"/>